<dbReference type="EMBL" id="KZ110592">
    <property type="protein sequence ID" value="OSX65812.1"/>
    <property type="molecule type" value="Genomic_DNA"/>
</dbReference>
<dbReference type="GeneID" id="36323251"/>
<evidence type="ECO:0000313" key="3">
    <source>
        <dbReference type="Proteomes" id="UP000194127"/>
    </source>
</evidence>
<evidence type="ECO:0000256" key="1">
    <source>
        <dbReference type="SAM" id="MobiDB-lite"/>
    </source>
</evidence>
<reference evidence="2 3" key="1">
    <citation type="submission" date="2017-04" db="EMBL/GenBank/DDBJ databases">
        <title>Genome Sequence of the Model Brown-Rot Fungus Postia placenta SB12.</title>
        <authorList>
            <consortium name="DOE Joint Genome Institute"/>
            <person name="Gaskell J."/>
            <person name="Kersten P."/>
            <person name="Larrondo L.F."/>
            <person name="Canessa P."/>
            <person name="Martinez D."/>
            <person name="Hibbett D."/>
            <person name="Schmoll M."/>
            <person name="Kubicek C.P."/>
            <person name="Martinez A.T."/>
            <person name="Yadav J."/>
            <person name="Master E."/>
            <person name="Magnuson J.K."/>
            <person name="James T."/>
            <person name="Yaver D."/>
            <person name="Berka R."/>
            <person name="Labutti K."/>
            <person name="Lipzen A."/>
            <person name="Aerts A."/>
            <person name="Barry K."/>
            <person name="Henrissat B."/>
            <person name="Blanchette R."/>
            <person name="Grigoriev I."/>
            <person name="Cullen D."/>
        </authorList>
    </citation>
    <scope>NUCLEOTIDE SEQUENCE [LARGE SCALE GENOMIC DNA]</scope>
    <source>
        <strain evidence="2 3">MAD-698-R-SB12</strain>
    </source>
</reference>
<accession>A0A1X6NBC7</accession>
<feature type="region of interest" description="Disordered" evidence="1">
    <location>
        <begin position="1"/>
        <end position="21"/>
    </location>
</feature>
<gene>
    <name evidence="2" type="ORF">POSPLADRAFT_1043401</name>
</gene>
<organism evidence="2 3">
    <name type="scientific">Postia placenta MAD-698-R-SB12</name>
    <dbReference type="NCBI Taxonomy" id="670580"/>
    <lineage>
        <taxon>Eukaryota</taxon>
        <taxon>Fungi</taxon>
        <taxon>Dikarya</taxon>
        <taxon>Basidiomycota</taxon>
        <taxon>Agaricomycotina</taxon>
        <taxon>Agaricomycetes</taxon>
        <taxon>Polyporales</taxon>
        <taxon>Adustoporiaceae</taxon>
        <taxon>Rhodonia</taxon>
    </lineage>
</organism>
<dbReference type="RefSeq" id="XP_024342606.1">
    <property type="nucleotide sequence ID" value="XM_024478301.1"/>
</dbReference>
<dbReference type="AlphaFoldDB" id="A0A1X6NBC7"/>
<evidence type="ECO:0000313" key="2">
    <source>
        <dbReference type="EMBL" id="OSX65812.1"/>
    </source>
</evidence>
<name>A0A1X6NBC7_9APHY</name>
<proteinExistence type="predicted"/>
<protein>
    <submittedName>
        <fullName evidence="2">Uncharacterized protein</fullName>
    </submittedName>
</protein>
<dbReference type="Proteomes" id="UP000194127">
    <property type="component" value="Unassembled WGS sequence"/>
</dbReference>
<keyword evidence="3" id="KW-1185">Reference proteome</keyword>
<dbReference type="OrthoDB" id="10269210at2759"/>
<sequence length="287" mass="32353">MNDRHAGQAQSEWQTHAEGSIHISPGGRKVLSITSGWRPYRRPALLTGGTFKDGRLFQEDQARYAFWSGEETDRHHGALTAIIQVAVCTLSSALMDELPSTIRDYITYLIGNDPLVSVSLSFIGNAHVNLRHAAVCELCKLLEEVCRERDVAMIPATAQDASPEIWWQEVQWDPVIAAIVTSFAFRWQDALRVLVEGTNALVWLQKEISPPVTWSIKQQRRYRDQLLVPIIEGANEALSHLDDYMYNPALENRDRADNALWSRIPPCSGDTLEGILARLEMLAVYDE</sequence>